<protein>
    <submittedName>
        <fullName evidence="2">Uncharacterized protein</fullName>
    </submittedName>
</protein>
<evidence type="ECO:0000313" key="3">
    <source>
        <dbReference type="Proteomes" id="UP000245764"/>
    </source>
</evidence>
<feature type="compositionally biased region" description="Polar residues" evidence="1">
    <location>
        <begin position="82"/>
        <end position="91"/>
    </location>
</feature>
<organism evidence="2 3">
    <name type="scientific">Zymoseptoria tritici ST99CH_1E4</name>
    <dbReference type="NCBI Taxonomy" id="1276532"/>
    <lineage>
        <taxon>Eukaryota</taxon>
        <taxon>Fungi</taxon>
        <taxon>Dikarya</taxon>
        <taxon>Ascomycota</taxon>
        <taxon>Pezizomycotina</taxon>
        <taxon>Dothideomycetes</taxon>
        <taxon>Dothideomycetidae</taxon>
        <taxon>Mycosphaerellales</taxon>
        <taxon>Mycosphaerellaceae</taxon>
        <taxon>Zymoseptoria</taxon>
    </lineage>
</organism>
<sequence>MNATEVSDHEHVEPSGGRAEARNEPSAKQDEHRTVTAENGGAFIISEEPTPSRDVCHHFPQSFSDSTSSGGSGRGGCRNVQRKASTFDSTVPSRYAESRRRRLGIINGCSVWNADFDAIWNGDRFWGANLQSAGEYWSCDVDCWSCGVT</sequence>
<name>A0A2H1H9C0_ZYMTR</name>
<accession>A0A2H1H9C0</accession>
<reference evidence="3" key="1">
    <citation type="submission" date="2017-05" db="EMBL/GenBank/DDBJ databases">
        <authorList>
            <person name="Song R."/>
            <person name="Chenine A.L."/>
            <person name="Ruprecht R.M."/>
        </authorList>
    </citation>
    <scope>NUCLEOTIDE SEQUENCE [LARGE SCALE GENOMIC DNA]</scope>
</reference>
<dbReference type="Proteomes" id="UP000245764">
    <property type="component" value="Chromosome 16"/>
</dbReference>
<gene>
    <name evidence="2" type="ORF">ZT1E4_G11750</name>
</gene>
<evidence type="ECO:0000256" key="1">
    <source>
        <dbReference type="SAM" id="MobiDB-lite"/>
    </source>
</evidence>
<dbReference type="EMBL" id="LT854268">
    <property type="protein sequence ID" value="SMR62436.1"/>
    <property type="molecule type" value="Genomic_DNA"/>
</dbReference>
<dbReference type="AlphaFoldDB" id="A0A2H1H9C0"/>
<evidence type="ECO:0000313" key="2">
    <source>
        <dbReference type="EMBL" id="SMR62436.1"/>
    </source>
</evidence>
<feature type="compositionally biased region" description="Basic and acidic residues" evidence="1">
    <location>
        <begin position="1"/>
        <end position="35"/>
    </location>
</feature>
<feature type="region of interest" description="Disordered" evidence="1">
    <location>
        <begin position="1"/>
        <end position="91"/>
    </location>
</feature>
<proteinExistence type="predicted"/>